<accession>B4DCR4</accession>
<protein>
    <submittedName>
        <fullName evidence="1">Uncharacterized protein</fullName>
    </submittedName>
</protein>
<dbReference type="Proteomes" id="UP000005824">
    <property type="component" value="Unassembled WGS sequence"/>
</dbReference>
<evidence type="ECO:0000313" key="2">
    <source>
        <dbReference type="Proteomes" id="UP000005824"/>
    </source>
</evidence>
<sequence length="55" mass="5436">MLAPSAPFTWVNAPANASVSTVEPAGPVPDPVGRKLSSTFSAVAVPTAVMLGPSS</sequence>
<reference evidence="1 2" key="1">
    <citation type="journal article" date="2011" name="J. Bacteriol.">
        <title>Genome sequence of Chthoniobacter flavus Ellin428, an aerobic heterotrophic soil bacterium.</title>
        <authorList>
            <person name="Kant R."/>
            <person name="van Passel M.W."/>
            <person name="Palva A."/>
            <person name="Lucas S."/>
            <person name="Lapidus A."/>
            <person name="Glavina Del Rio T."/>
            <person name="Dalin E."/>
            <person name="Tice H."/>
            <person name="Bruce D."/>
            <person name="Goodwin L."/>
            <person name="Pitluck S."/>
            <person name="Larimer F.W."/>
            <person name="Land M.L."/>
            <person name="Hauser L."/>
            <person name="Sangwan P."/>
            <person name="de Vos W.M."/>
            <person name="Janssen P.H."/>
            <person name="Smidt H."/>
        </authorList>
    </citation>
    <scope>NUCLEOTIDE SEQUENCE [LARGE SCALE GENOMIC DNA]</scope>
    <source>
        <strain evidence="1 2">Ellin428</strain>
    </source>
</reference>
<proteinExistence type="predicted"/>
<dbReference type="InParanoid" id="B4DCR4"/>
<gene>
    <name evidence="1" type="ORF">CfE428DRAFT_6705</name>
</gene>
<organism evidence="1 2">
    <name type="scientific">Chthoniobacter flavus Ellin428</name>
    <dbReference type="NCBI Taxonomy" id="497964"/>
    <lineage>
        <taxon>Bacteria</taxon>
        <taxon>Pseudomonadati</taxon>
        <taxon>Verrucomicrobiota</taxon>
        <taxon>Spartobacteria</taxon>
        <taxon>Chthoniobacterales</taxon>
        <taxon>Chthoniobacteraceae</taxon>
        <taxon>Chthoniobacter</taxon>
    </lineage>
</organism>
<comment type="caution">
    <text evidence="1">The sequence shown here is derived from an EMBL/GenBank/DDBJ whole genome shotgun (WGS) entry which is preliminary data.</text>
</comment>
<dbReference type="EMBL" id="ABVL01000059">
    <property type="protein sequence ID" value="EDY15768.1"/>
    <property type="molecule type" value="Genomic_DNA"/>
</dbReference>
<keyword evidence="2" id="KW-1185">Reference proteome</keyword>
<evidence type="ECO:0000313" key="1">
    <source>
        <dbReference type="EMBL" id="EDY15768.1"/>
    </source>
</evidence>
<dbReference type="STRING" id="497964.CfE428DRAFT_6705"/>
<dbReference type="AlphaFoldDB" id="B4DCR4"/>
<name>B4DCR4_9BACT</name>